<gene>
    <name evidence="2" type="ORF">FA045_02290</name>
</gene>
<feature type="chain" id="PRO_5020221724" description="DUF4595 domain-containing protein" evidence="1">
    <location>
        <begin position="23"/>
        <end position="278"/>
    </location>
</feature>
<keyword evidence="1" id="KW-0732">Signal</keyword>
<dbReference type="PROSITE" id="PS51257">
    <property type="entry name" value="PROKAR_LIPOPROTEIN"/>
    <property type="match status" value="1"/>
</dbReference>
<organism evidence="2 3">
    <name type="scientific">Pedobacter cryotolerans</name>
    <dbReference type="NCBI Taxonomy" id="2571270"/>
    <lineage>
        <taxon>Bacteria</taxon>
        <taxon>Pseudomonadati</taxon>
        <taxon>Bacteroidota</taxon>
        <taxon>Sphingobacteriia</taxon>
        <taxon>Sphingobacteriales</taxon>
        <taxon>Sphingobacteriaceae</taxon>
        <taxon>Pedobacter</taxon>
    </lineage>
</organism>
<sequence>MKKHFKLLTVFALMLITVGACKKDKTEEPVVETNCLVTTIIPTYNSKSGNLQATYNSNNKLIKLAGSSSDGDPVLYDITYNANNIYGVETNGSNKHLIVYNQDAQGRVIDIVDAGTVVAVLKYNSDGYISEISYGGNPLSDVAKLTYANGNLIKADILDYNKNLSEDIKFEYSTEDVITSVNLADPLFLNSGLGLVDAFIPNGVFGKVSKNQVKKITKSTYQGIIKYYTTDTFIYNKDSNGKIIDVAQNNLIQSQDGVKPLITLDNTNFSWGIKYNCK</sequence>
<dbReference type="EMBL" id="SWBO01000001">
    <property type="protein sequence ID" value="TKC03421.1"/>
    <property type="molecule type" value="Genomic_DNA"/>
</dbReference>
<dbReference type="Proteomes" id="UP000310477">
    <property type="component" value="Unassembled WGS sequence"/>
</dbReference>
<evidence type="ECO:0000313" key="2">
    <source>
        <dbReference type="EMBL" id="TKC03421.1"/>
    </source>
</evidence>
<proteinExistence type="predicted"/>
<dbReference type="RefSeq" id="WP_136874021.1">
    <property type="nucleotide sequence ID" value="NZ_SWBO01000001.1"/>
</dbReference>
<protein>
    <recommendedName>
        <fullName evidence="4">DUF4595 domain-containing protein</fullName>
    </recommendedName>
</protein>
<evidence type="ECO:0000256" key="1">
    <source>
        <dbReference type="SAM" id="SignalP"/>
    </source>
</evidence>
<feature type="signal peptide" evidence="1">
    <location>
        <begin position="1"/>
        <end position="22"/>
    </location>
</feature>
<evidence type="ECO:0008006" key="4">
    <source>
        <dbReference type="Google" id="ProtNLM"/>
    </source>
</evidence>
<dbReference type="OrthoDB" id="747473at2"/>
<evidence type="ECO:0000313" key="3">
    <source>
        <dbReference type="Proteomes" id="UP000310477"/>
    </source>
</evidence>
<keyword evidence="3" id="KW-1185">Reference proteome</keyword>
<dbReference type="AlphaFoldDB" id="A0A4U1CGB7"/>
<comment type="caution">
    <text evidence="2">The sequence shown here is derived from an EMBL/GenBank/DDBJ whole genome shotgun (WGS) entry which is preliminary data.</text>
</comment>
<reference evidence="2 3" key="1">
    <citation type="submission" date="2019-04" db="EMBL/GenBank/DDBJ databases">
        <title>Pedobacter sp. AR-2-6 sp. nov., isolated from Arctic soil.</title>
        <authorList>
            <person name="Dahal R.H."/>
            <person name="Kim D.-U."/>
        </authorList>
    </citation>
    <scope>NUCLEOTIDE SEQUENCE [LARGE SCALE GENOMIC DNA]</scope>
    <source>
        <strain evidence="2 3">AR-2-6</strain>
    </source>
</reference>
<name>A0A4U1CGB7_9SPHI</name>
<accession>A0A4U1CGB7</accession>